<keyword evidence="2" id="KW-1185">Reference proteome</keyword>
<sequence length="35" mass="3949">MSSKESAQALVMLVSKWNELEKQLEELLGGKLSDR</sequence>
<proteinExistence type="predicted"/>
<organism evidence="1 2">
    <name type="scientific">Trifolium medium</name>
    <dbReference type="NCBI Taxonomy" id="97028"/>
    <lineage>
        <taxon>Eukaryota</taxon>
        <taxon>Viridiplantae</taxon>
        <taxon>Streptophyta</taxon>
        <taxon>Embryophyta</taxon>
        <taxon>Tracheophyta</taxon>
        <taxon>Spermatophyta</taxon>
        <taxon>Magnoliopsida</taxon>
        <taxon>eudicotyledons</taxon>
        <taxon>Gunneridae</taxon>
        <taxon>Pentapetalae</taxon>
        <taxon>rosids</taxon>
        <taxon>fabids</taxon>
        <taxon>Fabales</taxon>
        <taxon>Fabaceae</taxon>
        <taxon>Papilionoideae</taxon>
        <taxon>50 kb inversion clade</taxon>
        <taxon>NPAAA clade</taxon>
        <taxon>Hologalegina</taxon>
        <taxon>IRL clade</taxon>
        <taxon>Trifolieae</taxon>
        <taxon>Trifolium</taxon>
    </lineage>
</organism>
<dbReference type="Proteomes" id="UP000265520">
    <property type="component" value="Unassembled WGS sequence"/>
</dbReference>
<comment type="caution">
    <text evidence="1">The sequence shown here is derived from an EMBL/GenBank/DDBJ whole genome shotgun (WGS) entry which is preliminary data.</text>
</comment>
<dbReference type="EMBL" id="LXQA010968668">
    <property type="protein sequence ID" value="MCI79207.1"/>
    <property type="molecule type" value="Genomic_DNA"/>
</dbReference>
<reference evidence="1 2" key="1">
    <citation type="journal article" date="2018" name="Front. Plant Sci.">
        <title>Red Clover (Trifolium pratense) and Zigzag Clover (T. medium) - A Picture of Genomic Similarities and Differences.</title>
        <authorList>
            <person name="Dluhosova J."/>
            <person name="Istvanek J."/>
            <person name="Nedelnik J."/>
            <person name="Repkova J."/>
        </authorList>
    </citation>
    <scope>NUCLEOTIDE SEQUENCE [LARGE SCALE GENOMIC DNA]</scope>
    <source>
        <strain evidence="2">cv. 10/8</strain>
        <tissue evidence="1">Leaf</tissue>
    </source>
</reference>
<dbReference type="AlphaFoldDB" id="A0A392UTR9"/>
<evidence type="ECO:0000313" key="1">
    <source>
        <dbReference type="EMBL" id="MCI79207.1"/>
    </source>
</evidence>
<protein>
    <submittedName>
        <fullName evidence="1">Uncharacterized protein</fullName>
    </submittedName>
</protein>
<name>A0A392UTR9_9FABA</name>
<accession>A0A392UTR9</accession>
<evidence type="ECO:0000313" key="2">
    <source>
        <dbReference type="Proteomes" id="UP000265520"/>
    </source>
</evidence>
<feature type="non-terminal residue" evidence="1">
    <location>
        <position position="35"/>
    </location>
</feature>